<feature type="region of interest" description="Disordered" evidence="1">
    <location>
        <begin position="1"/>
        <end position="22"/>
    </location>
</feature>
<reference evidence="2 3" key="1">
    <citation type="submission" date="2023-05" db="EMBL/GenBank/DDBJ databases">
        <title>Streptantibioticus silvisoli sp. nov., acidotolerant actinomycetes 1 from pine litter.</title>
        <authorList>
            <person name="Swiecimska M."/>
            <person name="Golinska P."/>
            <person name="Sangal V."/>
            <person name="Wachnowicz B."/>
            <person name="Goodfellow M."/>
        </authorList>
    </citation>
    <scope>NUCLEOTIDE SEQUENCE [LARGE SCALE GENOMIC DNA]</scope>
    <source>
        <strain evidence="2 3">DSM 42109</strain>
    </source>
</reference>
<accession>A0ABT7A395</accession>
<sequence>MSESTADTLTTVTGTPARPVAPETPDIEALRSAVVEAFFGILESPDDTEALSAGVRVLAELDAA</sequence>
<name>A0ABT7A395_9ACTN</name>
<gene>
    <name evidence="2" type="ORF">NMN56_028410</name>
</gene>
<feature type="compositionally biased region" description="Polar residues" evidence="1">
    <location>
        <begin position="1"/>
        <end position="14"/>
    </location>
</feature>
<organism evidence="2 3">
    <name type="scientific">Streptomyces iconiensis</name>
    <dbReference type="NCBI Taxonomy" id="1384038"/>
    <lineage>
        <taxon>Bacteria</taxon>
        <taxon>Bacillati</taxon>
        <taxon>Actinomycetota</taxon>
        <taxon>Actinomycetes</taxon>
        <taxon>Kitasatosporales</taxon>
        <taxon>Streptomycetaceae</taxon>
        <taxon>Streptomyces</taxon>
    </lineage>
</organism>
<protein>
    <submittedName>
        <fullName evidence="2">Uncharacterized protein</fullName>
    </submittedName>
</protein>
<keyword evidence="3" id="KW-1185">Reference proteome</keyword>
<evidence type="ECO:0000313" key="2">
    <source>
        <dbReference type="EMBL" id="MDJ1135800.1"/>
    </source>
</evidence>
<evidence type="ECO:0000256" key="1">
    <source>
        <dbReference type="SAM" id="MobiDB-lite"/>
    </source>
</evidence>
<dbReference type="EMBL" id="JANCPR020000032">
    <property type="protein sequence ID" value="MDJ1135800.1"/>
    <property type="molecule type" value="Genomic_DNA"/>
</dbReference>
<proteinExistence type="predicted"/>
<dbReference type="RefSeq" id="WP_274046494.1">
    <property type="nucleotide sequence ID" value="NZ_JANCPR020000032.1"/>
</dbReference>
<comment type="caution">
    <text evidence="2">The sequence shown here is derived from an EMBL/GenBank/DDBJ whole genome shotgun (WGS) entry which is preliminary data.</text>
</comment>
<evidence type="ECO:0000313" key="3">
    <source>
        <dbReference type="Proteomes" id="UP001214441"/>
    </source>
</evidence>
<dbReference type="Proteomes" id="UP001214441">
    <property type="component" value="Unassembled WGS sequence"/>
</dbReference>